<evidence type="ECO:0000313" key="3">
    <source>
        <dbReference type="WormBase" id="F45E1.4"/>
    </source>
</evidence>
<dbReference type="EMBL" id="BX284606">
    <property type="protein sequence ID" value="CCD66644.1"/>
    <property type="molecule type" value="Genomic_DNA"/>
</dbReference>
<dbReference type="OrthoDB" id="269227at2759"/>
<dbReference type="InterPro" id="IPR050155">
    <property type="entry name" value="HAD-like_hydrolase_sf"/>
</dbReference>
<dbReference type="PhylomeDB" id="D7SFJ0"/>
<dbReference type="SFLD" id="SFLDS00003">
    <property type="entry name" value="Haloacid_Dehalogenase"/>
    <property type="match status" value="1"/>
</dbReference>
<dbReference type="SFLD" id="SFLDG01129">
    <property type="entry name" value="C1.5:_HAD__Beta-PGM__Phosphata"/>
    <property type="match status" value="1"/>
</dbReference>
<reference evidence="1 2" key="1">
    <citation type="journal article" date="1998" name="Science">
        <title>Genome sequence of the nematode C. elegans: a platform for investigating biology.</title>
        <authorList>
            <consortium name="The C. elegans sequencing consortium"/>
            <person name="Sulson J.E."/>
            <person name="Waterston R."/>
        </authorList>
    </citation>
    <scope>NUCLEOTIDE SEQUENCE [LARGE SCALE GENOMIC DNA]</scope>
    <source>
        <strain evidence="1 2">Bristol N2</strain>
    </source>
</reference>
<dbReference type="InterPro" id="IPR006439">
    <property type="entry name" value="HAD-SF_hydro_IA"/>
</dbReference>
<dbReference type="PaxDb" id="6239-F45E1.4"/>
<dbReference type="STRING" id="6239.F45E1.4.1"/>
<evidence type="ECO:0000313" key="2">
    <source>
        <dbReference type="Proteomes" id="UP000001940"/>
    </source>
</evidence>
<dbReference type="GO" id="GO:0008967">
    <property type="term" value="F:phosphoglycolate phosphatase activity"/>
    <property type="evidence" value="ECO:0000318"/>
    <property type="project" value="GO_Central"/>
</dbReference>
<dbReference type="InterPro" id="IPR023198">
    <property type="entry name" value="PGP-like_dom2"/>
</dbReference>
<dbReference type="Proteomes" id="UP000001940">
    <property type="component" value="Chromosome X"/>
</dbReference>
<dbReference type="InParanoid" id="D7SFJ0"/>
<evidence type="ECO:0000313" key="1">
    <source>
        <dbReference type="EMBL" id="CCD66644.1"/>
    </source>
</evidence>
<dbReference type="GO" id="GO:0006281">
    <property type="term" value="P:DNA repair"/>
    <property type="evidence" value="ECO:0000318"/>
    <property type="project" value="GO_Central"/>
</dbReference>
<dbReference type="InterPro" id="IPR023214">
    <property type="entry name" value="HAD_sf"/>
</dbReference>
<dbReference type="AlphaFoldDB" id="D7SFJ0"/>
<dbReference type="OMA" id="GDNNHDL"/>
<dbReference type="RefSeq" id="NP_509345.2">
    <property type="nucleotide sequence ID" value="NM_076944.2"/>
</dbReference>
<protein>
    <submittedName>
        <fullName evidence="1">Phosphoglycolate phosphatase</fullName>
    </submittedName>
</protein>
<organism evidence="1 2">
    <name type="scientific">Caenorhabditis elegans</name>
    <dbReference type="NCBI Taxonomy" id="6239"/>
    <lineage>
        <taxon>Eukaryota</taxon>
        <taxon>Metazoa</taxon>
        <taxon>Ecdysozoa</taxon>
        <taxon>Nematoda</taxon>
        <taxon>Chromadorea</taxon>
        <taxon>Rhabditida</taxon>
        <taxon>Rhabditina</taxon>
        <taxon>Rhabditomorpha</taxon>
        <taxon>Rhabditoidea</taxon>
        <taxon>Rhabditidae</taxon>
        <taxon>Peloderinae</taxon>
        <taxon>Caenorhabditis</taxon>
    </lineage>
</organism>
<dbReference type="KEGG" id="cel:CELE_F45E1.4"/>
<dbReference type="SUPFAM" id="SSF56784">
    <property type="entry name" value="HAD-like"/>
    <property type="match status" value="1"/>
</dbReference>
<dbReference type="PANTHER" id="PTHR43434">
    <property type="entry name" value="PHOSPHOGLYCOLATE PHOSPHATASE"/>
    <property type="match status" value="1"/>
</dbReference>
<gene>
    <name evidence="1" type="ORF">CELE_F45E1.4</name>
    <name evidence="1 3" type="ORF">F45E1.4</name>
</gene>
<name>D7SFJ0_CAEEL</name>
<accession>D7SFJ0</accession>
<dbReference type="SMR" id="D7SFJ0"/>
<dbReference type="CTD" id="185793"/>
<dbReference type="GeneID" id="185793"/>
<keyword evidence="2" id="KW-1185">Reference proteome</keyword>
<dbReference type="AGR" id="WB:WBGene00018465"/>
<dbReference type="InterPro" id="IPR036412">
    <property type="entry name" value="HAD-like_sf"/>
</dbReference>
<sequence length="287" mass="31249">MFATKTGAHLASAITKSAFQQRWSSAVSTSYRKTREMASLGGAEHESPSLVIFDKDGTLLCFHTMWIPWIQHTAQSIETSTGLVLFPKIAQSLGLCLAENKVKPGLLAEGTTGQIANEISSLLMDNGIKSFEAREITNNSLTNSYDKILSTDLVKELADTVALFTRLKQHGTKIAVCTADNRKSSLLALKRMNVDHLVDMIVCGDDKNTAPKPSPHNAIKICKHLGVDQSKAIMVGDTRVDMEMAHNAELGAAVGVLSGIGCKDHLHRADVLLEHIGHLVNTFYENR</sequence>
<dbReference type="Bgee" id="WBGene00018465">
    <property type="expression patterns" value="Expressed in larva and 3 other cell types or tissues"/>
</dbReference>
<dbReference type="FunCoup" id="D7SFJ0">
    <property type="interactions" value="997"/>
</dbReference>
<dbReference type="Gene3D" id="3.40.50.1000">
    <property type="entry name" value="HAD superfamily/HAD-like"/>
    <property type="match status" value="1"/>
</dbReference>
<dbReference type="PANTHER" id="PTHR43434:SF27">
    <property type="entry name" value="PHOSPHOGLYCOLATE PHOSPHATASE"/>
    <property type="match status" value="1"/>
</dbReference>
<dbReference type="eggNOG" id="ENOG502S0DN">
    <property type="taxonomic scope" value="Eukaryota"/>
</dbReference>
<dbReference type="NCBIfam" id="TIGR01549">
    <property type="entry name" value="HAD-SF-IA-v1"/>
    <property type="match status" value="1"/>
</dbReference>
<dbReference type="Gene3D" id="1.10.150.240">
    <property type="entry name" value="Putative phosphatase, domain 2"/>
    <property type="match status" value="1"/>
</dbReference>
<dbReference type="HOGENOM" id="CLU_045011_16_0_1"/>
<dbReference type="Pfam" id="PF00702">
    <property type="entry name" value="Hydrolase"/>
    <property type="match status" value="1"/>
</dbReference>
<dbReference type="WormBase" id="F45E1.4">
    <property type="protein sequence ID" value="CE44899"/>
    <property type="gene ID" value="WBGene00018465"/>
</dbReference>
<proteinExistence type="predicted"/>